<dbReference type="InterPro" id="IPR001206">
    <property type="entry name" value="Diacylglycerol_kinase_cat_dom"/>
</dbReference>
<name>A0ABW9QNF8_9ACTN</name>
<evidence type="ECO:0000256" key="1">
    <source>
        <dbReference type="SAM" id="Phobius"/>
    </source>
</evidence>
<keyword evidence="3" id="KW-0418">Kinase</keyword>
<protein>
    <submittedName>
        <fullName evidence="3">Diacylglycerol kinase</fullName>
    </submittedName>
</protein>
<keyword evidence="3" id="KW-0808">Transferase</keyword>
<gene>
    <name evidence="3" type="ORF">GHK86_00025</name>
</gene>
<feature type="transmembrane region" description="Helical" evidence="1">
    <location>
        <begin position="12"/>
        <end position="38"/>
    </location>
</feature>
<organism evidence="3 4">
    <name type="scientific">Acidiferrimicrobium australe</name>
    <dbReference type="NCBI Taxonomy" id="2664430"/>
    <lineage>
        <taxon>Bacteria</taxon>
        <taxon>Bacillati</taxon>
        <taxon>Actinomycetota</taxon>
        <taxon>Acidimicrobiia</taxon>
        <taxon>Acidimicrobiales</taxon>
        <taxon>Acidimicrobiaceae</taxon>
        <taxon>Acidiferrimicrobium</taxon>
    </lineage>
</organism>
<sequence>MDPSRSADHARAGVAARLLAATALLAGTALVALLVVFLVANAGWVALGLAGLAVGVAGAWWALTERMPRLAIGLVGAAVGVAMMVGALVAAAGGLGRVLTGIGIAGGLFVVAVTAARASLDADADADAPAVAGTAVRHPPAHPVLICNPKSGGGKVQRFGLVALAESLGVETLTLQPGVDLEKLALGAVERGADCLGMAGGDGSQALVASVAVRHDLPFVCVSAGTRNHFALDLALDRDDPRHSVYAFRDAVPRRVDYATVNDRLFVNNVSLGVYATIVQQDSYRDAKAETTRTMLPDLLGRTEEPFDLQFTAPDGTEVDGAFLVMVSNNPYVLAASPDASQRRTMDSGHLGVFAVTAATGADAARVVTLALAGHAARSGGAHEFTTEEFEVRSRSGHAYAGIDGEALRLPTPLRFRIHPQGLQLLVPAGNLRAASRRRHRDVHLADLLSIARGQRAA</sequence>
<keyword evidence="1" id="KW-0472">Membrane</keyword>
<feature type="transmembrane region" description="Helical" evidence="1">
    <location>
        <begin position="98"/>
        <end position="116"/>
    </location>
</feature>
<dbReference type="Proteomes" id="UP000437736">
    <property type="component" value="Unassembled WGS sequence"/>
</dbReference>
<evidence type="ECO:0000313" key="3">
    <source>
        <dbReference type="EMBL" id="MST31117.1"/>
    </source>
</evidence>
<evidence type="ECO:0000259" key="2">
    <source>
        <dbReference type="Pfam" id="PF00781"/>
    </source>
</evidence>
<dbReference type="Gene3D" id="3.40.50.10330">
    <property type="entry name" value="Probable inorganic polyphosphate/atp-NAD kinase, domain 1"/>
    <property type="match status" value="1"/>
</dbReference>
<evidence type="ECO:0000313" key="4">
    <source>
        <dbReference type="Proteomes" id="UP000437736"/>
    </source>
</evidence>
<dbReference type="InterPro" id="IPR016064">
    <property type="entry name" value="NAD/diacylglycerol_kinase_sf"/>
</dbReference>
<keyword evidence="1" id="KW-0812">Transmembrane</keyword>
<feature type="transmembrane region" description="Helical" evidence="1">
    <location>
        <begin position="70"/>
        <end position="92"/>
    </location>
</feature>
<dbReference type="InterPro" id="IPR017438">
    <property type="entry name" value="ATP-NAD_kinase_N"/>
</dbReference>
<dbReference type="Gene3D" id="2.60.200.40">
    <property type="match status" value="1"/>
</dbReference>
<keyword evidence="4" id="KW-1185">Reference proteome</keyword>
<feature type="domain" description="DAGKc" evidence="2">
    <location>
        <begin position="144"/>
        <end position="260"/>
    </location>
</feature>
<accession>A0ABW9QNF8</accession>
<comment type="caution">
    <text evidence="3">The sequence shown here is derived from an EMBL/GenBank/DDBJ whole genome shotgun (WGS) entry which is preliminary data.</text>
</comment>
<dbReference type="EMBL" id="WJHE01000002">
    <property type="protein sequence ID" value="MST31117.1"/>
    <property type="molecule type" value="Genomic_DNA"/>
</dbReference>
<dbReference type="Pfam" id="PF00781">
    <property type="entry name" value="DAGK_cat"/>
    <property type="match status" value="1"/>
</dbReference>
<keyword evidence="1" id="KW-1133">Transmembrane helix</keyword>
<reference evidence="3 4" key="1">
    <citation type="submission" date="2019-11" db="EMBL/GenBank/DDBJ databases">
        <title>Acidiferrimicrobium australis gen. nov., sp. nov., an acidophilic and obligately heterotrophic, member of the Actinobacteria that catalyses dissimilatory oxido- reduction of iron isolated from metal-rich acidic water in Chile.</title>
        <authorList>
            <person name="Gonzalez D."/>
            <person name="Huber K."/>
            <person name="Hedrich S."/>
            <person name="Rojas-Villalobos C."/>
            <person name="Quatrini R."/>
            <person name="Dinamarca M.A."/>
            <person name="Schwarz A."/>
            <person name="Canales C."/>
            <person name="Nancucheo I."/>
        </authorList>
    </citation>
    <scope>NUCLEOTIDE SEQUENCE [LARGE SCALE GENOMIC DNA]</scope>
    <source>
        <strain evidence="3 4">USS-CCA1</strain>
    </source>
</reference>
<dbReference type="GO" id="GO:0016301">
    <property type="term" value="F:kinase activity"/>
    <property type="evidence" value="ECO:0007669"/>
    <property type="project" value="UniProtKB-KW"/>
</dbReference>
<feature type="transmembrane region" description="Helical" evidence="1">
    <location>
        <begin position="44"/>
        <end position="63"/>
    </location>
</feature>
<dbReference type="SUPFAM" id="SSF111331">
    <property type="entry name" value="NAD kinase/diacylglycerol kinase-like"/>
    <property type="match status" value="1"/>
</dbReference>
<proteinExistence type="predicted"/>